<name>A0A0K9P0L0_ZOSMR</name>
<dbReference type="STRING" id="29655.A0A0K9P0L0"/>
<dbReference type="GO" id="GO:0003729">
    <property type="term" value="F:mRNA binding"/>
    <property type="evidence" value="ECO:0000318"/>
    <property type="project" value="GO_Central"/>
</dbReference>
<evidence type="ECO:0000313" key="5">
    <source>
        <dbReference type="Proteomes" id="UP000036987"/>
    </source>
</evidence>
<evidence type="ECO:0000259" key="3">
    <source>
        <dbReference type="PROSITE" id="PS50102"/>
    </source>
</evidence>
<dbReference type="AlphaFoldDB" id="A0A0K9P0L0"/>
<dbReference type="Pfam" id="PF00076">
    <property type="entry name" value="RRM_1"/>
    <property type="match status" value="1"/>
</dbReference>
<evidence type="ECO:0000256" key="2">
    <source>
        <dbReference type="PROSITE-ProRule" id="PRU00176"/>
    </source>
</evidence>
<dbReference type="PROSITE" id="PS50102">
    <property type="entry name" value="RRM"/>
    <property type="match status" value="1"/>
</dbReference>
<reference evidence="5" key="1">
    <citation type="journal article" date="2016" name="Nature">
        <title>The genome of the seagrass Zostera marina reveals angiosperm adaptation to the sea.</title>
        <authorList>
            <person name="Olsen J.L."/>
            <person name="Rouze P."/>
            <person name="Verhelst B."/>
            <person name="Lin Y.-C."/>
            <person name="Bayer T."/>
            <person name="Collen J."/>
            <person name="Dattolo E."/>
            <person name="De Paoli E."/>
            <person name="Dittami S."/>
            <person name="Maumus F."/>
            <person name="Michel G."/>
            <person name="Kersting A."/>
            <person name="Lauritano C."/>
            <person name="Lohaus R."/>
            <person name="Toepel M."/>
            <person name="Tonon T."/>
            <person name="Vanneste K."/>
            <person name="Amirebrahimi M."/>
            <person name="Brakel J."/>
            <person name="Bostroem C."/>
            <person name="Chovatia M."/>
            <person name="Grimwood J."/>
            <person name="Jenkins J.W."/>
            <person name="Jueterbock A."/>
            <person name="Mraz A."/>
            <person name="Stam W.T."/>
            <person name="Tice H."/>
            <person name="Bornberg-Bauer E."/>
            <person name="Green P.J."/>
            <person name="Pearson G.A."/>
            <person name="Procaccini G."/>
            <person name="Duarte C.M."/>
            <person name="Schmutz J."/>
            <person name="Reusch T.B.H."/>
            <person name="Van de Peer Y."/>
        </authorList>
    </citation>
    <scope>NUCLEOTIDE SEQUENCE [LARGE SCALE GENOMIC DNA]</scope>
    <source>
        <strain evidence="5">cv. Finnish</strain>
    </source>
</reference>
<gene>
    <name evidence="4" type="ORF">ZOSMA_45G00600</name>
</gene>
<dbReference type="PANTHER" id="PTHR11176">
    <property type="entry name" value="BOULE-RELATED"/>
    <property type="match status" value="1"/>
</dbReference>
<keyword evidence="1 2" id="KW-0694">RNA-binding</keyword>
<dbReference type="CDD" id="cd12384">
    <property type="entry name" value="RRM_RBM24_RBM38_like"/>
    <property type="match status" value="1"/>
</dbReference>
<dbReference type="GO" id="GO:0005634">
    <property type="term" value="C:nucleus"/>
    <property type="evidence" value="ECO:0000318"/>
    <property type="project" value="GO_Central"/>
</dbReference>
<keyword evidence="5" id="KW-1185">Reference proteome</keyword>
<dbReference type="OrthoDB" id="439808at2759"/>
<accession>A0A0K9P0L0</accession>
<dbReference type="InterPro" id="IPR012677">
    <property type="entry name" value="Nucleotide-bd_a/b_plait_sf"/>
</dbReference>
<dbReference type="OMA" id="PPYNYPQ"/>
<organism evidence="4 5">
    <name type="scientific">Zostera marina</name>
    <name type="common">Eelgrass</name>
    <dbReference type="NCBI Taxonomy" id="29655"/>
    <lineage>
        <taxon>Eukaryota</taxon>
        <taxon>Viridiplantae</taxon>
        <taxon>Streptophyta</taxon>
        <taxon>Embryophyta</taxon>
        <taxon>Tracheophyta</taxon>
        <taxon>Spermatophyta</taxon>
        <taxon>Magnoliopsida</taxon>
        <taxon>Liliopsida</taxon>
        <taxon>Zosteraceae</taxon>
        <taxon>Zostera</taxon>
    </lineage>
</organism>
<protein>
    <recommendedName>
        <fullName evidence="3">RRM domain-containing protein</fullName>
    </recommendedName>
</protein>
<feature type="domain" description="RRM" evidence="3">
    <location>
        <begin position="35"/>
        <end position="112"/>
    </location>
</feature>
<dbReference type="SUPFAM" id="SSF54928">
    <property type="entry name" value="RNA-binding domain, RBD"/>
    <property type="match status" value="1"/>
</dbReference>
<dbReference type="PANTHER" id="PTHR11176:SF57">
    <property type="entry name" value="PROTEIN BOULE"/>
    <property type="match status" value="1"/>
</dbReference>
<dbReference type="InterPro" id="IPR000504">
    <property type="entry name" value="RRM_dom"/>
</dbReference>
<dbReference type="Gene3D" id="3.30.70.330">
    <property type="match status" value="1"/>
</dbReference>
<dbReference type="EMBL" id="LFYR01001351">
    <property type="protein sequence ID" value="KMZ62518.1"/>
    <property type="molecule type" value="Genomic_DNA"/>
</dbReference>
<comment type="caution">
    <text evidence="4">The sequence shown here is derived from an EMBL/GenBank/DDBJ whole genome shotgun (WGS) entry which is preliminary data.</text>
</comment>
<evidence type="ECO:0000313" key="4">
    <source>
        <dbReference type="EMBL" id="KMZ62518.1"/>
    </source>
</evidence>
<dbReference type="InterPro" id="IPR035979">
    <property type="entry name" value="RBD_domain_sf"/>
</dbReference>
<proteinExistence type="predicted"/>
<dbReference type="SMART" id="SM00360">
    <property type="entry name" value="RRM"/>
    <property type="match status" value="1"/>
</dbReference>
<evidence type="ECO:0000256" key="1">
    <source>
        <dbReference type="ARBA" id="ARBA00022884"/>
    </source>
</evidence>
<sequence>MANHSRPNHGSGVTSSSSSGGFHFLNSPFGDTTFTKVFVGGLAWETRNDTLRHYYDQFGEILEAVVITDKNTGRSKGFGFVTFRDSESAKRACSNPSPVIDGRRANCNLASLKRAWPAPAQAQMVRPMSHFLGGAPLPRGTFYGSPTHPHQIPFNYQQGFIYPPPYGYTAYGPDYMYPQQPQNIYSQYPGHQFIVHGIPGSVYQYGQLAQHHLPLPYGHVMPTVPGAIPMVPGAMPPHPLSVTHVPHMPGNQFDQFTRPDNLNEATTPSLLAMIPAASLPHGGANQSMYVVIPQSPQQFTEGSGSTRTTS</sequence>
<dbReference type="Proteomes" id="UP000036987">
    <property type="component" value="Unassembled WGS sequence"/>
</dbReference>